<dbReference type="CDD" id="cd00555">
    <property type="entry name" value="Maf"/>
    <property type="match status" value="1"/>
</dbReference>
<dbReference type="Gene3D" id="3.90.950.10">
    <property type="match status" value="1"/>
</dbReference>
<name>A0A645C8T1_9ZZZZ</name>
<dbReference type="NCBIfam" id="TIGR00172">
    <property type="entry name" value="maf"/>
    <property type="match status" value="1"/>
</dbReference>
<comment type="caution">
    <text evidence="3">The sequence shown here is derived from an EMBL/GenBank/DDBJ whole genome shotgun (WGS) entry which is preliminary data.</text>
</comment>
<comment type="cofactor">
    <cofactor evidence="1">
        <name>a divalent metal cation</name>
        <dbReference type="ChEBI" id="CHEBI:60240"/>
    </cofactor>
</comment>
<organism evidence="3">
    <name type="scientific">bioreactor metagenome</name>
    <dbReference type="NCBI Taxonomy" id="1076179"/>
    <lineage>
        <taxon>unclassified sequences</taxon>
        <taxon>metagenomes</taxon>
        <taxon>ecological metagenomes</taxon>
    </lineage>
</organism>
<gene>
    <name evidence="3" type="primary">yhdE_6</name>
    <name evidence="3" type="ORF">SDC9_119579</name>
</gene>
<proteinExistence type="inferred from homology"/>
<reference evidence="3" key="1">
    <citation type="submission" date="2019-08" db="EMBL/GenBank/DDBJ databases">
        <authorList>
            <person name="Kucharzyk K."/>
            <person name="Murdoch R.W."/>
            <person name="Higgins S."/>
            <person name="Loffler F."/>
        </authorList>
    </citation>
    <scope>NUCLEOTIDE SEQUENCE</scope>
</reference>
<dbReference type="AlphaFoldDB" id="A0A645C8T1"/>
<sequence>MSDLSLVLASNSPRRKQILAWSGVPFSVRPADVDETPLEGESARAYVQRIALSKGRKMSGSAGFKELIVAADTTVAVDDEIIGKPKDAAEARQILLKLRGRVHFVHTAIVVIAPSKGLIERELCTTRVRMRRYTEEEIEAYIRSGDPMDKAGAYAIQNEPFHPVDQLKGCYASVMGLPLCHLERVLRRMGYGDRKQIPFVCQDELAYNCPIFNRVLNGEDVE</sequence>
<dbReference type="Pfam" id="PF02545">
    <property type="entry name" value="Maf"/>
    <property type="match status" value="1"/>
</dbReference>
<evidence type="ECO:0000256" key="2">
    <source>
        <dbReference type="ARBA" id="ARBA00022801"/>
    </source>
</evidence>
<dbReference type="PIRSF" id="PIRSF006305">
    <property type="entry name" value="Maf"/>
    <property type="match status" value="1"/>
</dbReference>
<dbReference type="InterPro" id="IPR029001">
    <property type="entry name" value="ITPase-like_fam"/>
</dbReference>
<dbReference type="PANTHER" id="PTHR43213">
    <property type="entry name" value="BIFUNCTIONAL DTTP/UTP PYROPHOSPHATASE/METHYLTRANSFERASE PROTEIN-RELATED"/>
    <property type="match status" value="1"/>
</dbReference>
<protein>
    <submittedName>
        <fullName evidence="3">Maf-like protein YhdE</fullName>
    </submittedName>
</protein>
<dbReference type="HAMAP" id="MF_00528">
    <property type="entry name" value="Maf"/>
    <property type="match status" value="1"/>
</dbReference>
<keyword evidence="2" id="KW-0378">Hydrolase</keyword>
<dbReference type="GO" id="GO:0047429">
    <property type="term" value="F:nucleoside triphosphate diphosphatase activity"/>
    <property type="evidence" value="ECO:0007669"/>
    <property type="project" value="InterPro"/>
</dbReference>
<evidence type="ECO:0000256" key="1">
    <source>
        <dbReference type="ARBA" id="ARBA00001968"/>
    </source>
</evidence>
<evidence type="ECO:0000313" key="3">
    <source>
        <dbReference type="EMBL" id="MPM72603.1"/>
    </source>
</evidence>
<dbReference type="InterPro" id="IPR003697">
    <property type="entry name" value="Maf-like"/>
</dbReference>
<dbReference type="EMBL" id="VSSQ01024844">
    <property type="protein sequence ID" value="MPM72603.1"/>
    <property type="molecule type" value="Genomic_DNA"/>
</dbReference>
<dbReference type="PANTHER" id="PTHR43213:SF5">
    <property type="entry name" value="BIFUNCTIONAL DTTP_UTP PYROPHOSPHATASE_METHYLTRANSFERASE PROTEIN-RELATED"/>
    <property type="match status" value="1"/>
</dbReference>
<dbReference type="SUPFAM" id="SSF52972">
    <property type="entry name" value="ITPase-like"/>
    <property type="match status" value="1"/>
</dbReference>
<accession>A0A645C8T1</accession>